<dbReference type="RefSeq" id="WP_377384432.1">
    <property type="nucleotide sequence ID" value="NZ_JBHSAN010000002.1"/>
</dbReference>
<dbReference type="EMBL" id="JBHUOF010000038">
    <property type="protein sequence ID" value="MFD2801912.1"/>
    <property type="molecule type" value="Genomic_DNA"/>
</dbReference>
<reference evidence="3" key="1">
    <citation type="journal article" date="2019" name="Int. J. Syst. Evol. Microbiol.">
        <title>The Global Catalogue of Microorganisms (GCM) 10K type strain sequencing project: providing services to taxonomists for standard genome sequencing and annotation.</title>
        <authorList>
            <consortium name="The Broad Institute Genomics Platform"/>
            <consortium name="The Broad Institute Genome Sequencing Center for Infectious Disease"/>
            <person name="Wu L."/>
            <person name="Ma J."/>
        </authorList>
    </citation>
    <scope>NUCLEOTIDE SEQUENCE [LARGE SCALE GENOMIC DNA]</scope>
    <source>
        <strain evidence="3">IBRC-M 10906</strain>
    </source>
</reference>
<evidence type="ECO:0000313" key="3">
    <source>
        <dbReference type="Proteomes" id="UP001597478"/>
    </source>
</evidence>
<dbReference type="SUPFAM" id="SSF47413">
    <property type="entry name" value="lambda repressor-like DNA-binding domains"/>
    <property type="match status" value="1"/>
</dbReference>
<accession>A0ABW5WD83</accession>
<protein>
    <submittedName>
        <fullName evidence="2">Transcriptional regulator</fullName>
    </submittedName>
</protein>
<proteinExistence type="predicted"/>
<name>A0ABW5WD83_9PSEU</name>
<organism evidence="2 3">
    <name type="scientific">Prauserella oleivorans</name>
    <dbReference type="NCBI Taxonomy" id="1478153"/>
    <lineage>
        <taxon>Bacteria</taxon>
        <taxon>Bacillati</taxon>
        <taxon>Actinomycetota</taxon>
        <taxon>Actinomycetes</taxon>
        <taxon>Pseudonocardiales</taxon>
        <taxon>Pseudonocardiaceae</taxon>
        <taxon>Prauserella</taxon>
    </lineage>
</organism>
<sequence length="524" mass="57931">MDVVDDWTAERAAMLQAACRMTNEQFAEKLGVSTRTVANWNSGVHPRTAEMKASLDTMLQEKITDAARARFRLMVEAETARTAAADRDLNAAEQRLTNDPNIGAALDWLDQHANWAPGTARKRVARELVSAEPGEVNDRRQLRSKVDREQASAALRAFYADLPDGYGRYSAHAGDGSVCTSILTRPEWIDLACTLTPANDQADLSRKASLQTSVLPEYAISAAVRRLAETLEANTRLVDADLYRLVEIDVAPGKLAGTFGLTSFVHYALTMDLLEAELADAIATGKALDSSSLPLRAHYMPDTASVLDVRSRLCAGGALALTAIARPAGMRRRKADYLLLVQERGGRVLNAARRLAVIPKSFHEPLSDFREDTQIGSTLRREMEEELFGRDDVDGTISSPRSADPMHPSRLSTPMRWLSERPDSWRMECTGFGLNLVSGNYEYASLVVIEDDEFWAECGGEIAANWESESLRQYSSTDREMLEELVSDKAWSNEGLFAFLQGLRRLAEIGGERVDAPTVDWELD</sequence>
<gene>
    <name evidence="2" type="ORF">ACFS2C_21220</name>
</gene>
<dbReference type="Proteomes" id="UP001597478">
    <property type="component" value="Unassembled WGS sequence"/>
</dbReference>
<dbReference type="InterPro" id="IPR010982">
    <property type="entry name" value="Lambda_DNA-bd_dom_sf"/>
</dbReference>
<comment type="caution">
    <text evidence="2">The sequence shown here is derived from an EMBL/GenBank/DDBJ whole genome shotgun (WGS) entry which is preliminary data.</text>
</comment>
<dbReference type="Gene3D" id="1.10.260.40">
    <property type="entry name" value="lambda repressor-like DNA-binding domains"/>
    <property type="match status" value="1"/>
</dbReference>
<evidence type="ECO:0000256" key="1">
    <source>
        <dbReference type="SAM" id="MobiDB-lite"/>
    </source>
</evidence>
<evidence type="ECO:0000313" key="2">
    <source>
        <dbReference type="EMBL" id="MFD2801912.1"/>
    </source>
</evidence>
<feature type="region of interest" description="Disordered" evidence="1">
    <location>
        <begin position="392"/>
        <end position="412"/>
    </location>
</feature>
<keyword evidence="3" id="KW-1185">Reference proteome</keyword>